<evidence type="ECO:0000313" key="3">
    <source>
        <dbReference type="Proteomes" id="UP001607125"/>
    </source>
</evidence>
<accession>A0ABW7IME5</accession>
<gene>
    <name evidence="2" type="ORF">ACGRH2_20625</name>
</gene>
<keyword evidence="3" id="KW-1185">Reference proteome</keyword>
<organism evidence="2 3">
    <name type="scientific">Vibrio barjaei</name>
    <dbReference type="NCBI Taxonomy" id="1676683"/>
    <lineage>
        <taxon>Bacteria</taxon>
        <taxon>Pseudomonadati</taxon>
        <taxon>Pseudomonadota</taxon>
        <taxon>Gammaproteobacteria</taxon>
        <taxon>Vibrionales</taxon>
        <taxon>Vibrionaceae</taxon>
        <taxon>Vibrio</taxon>
    </lineage>
</organism>
<dbReference type="Proteomes" id="UP001607125">
    <property type="component" value="Unassembled WGS sequence"/>
</dbReference>
<feature type="chain" id="PRO_5045695169" description="Glycine zipper domain-containing protein" evidence="1">
    <location>
        <begin position="26"/>
        <end position="112"/>
    </location>
</feature>
<evidence type="ECO:0000313" key="2">
    <source>
        <dbReference type="EMBL" id="MFH0262797.1"/>
    </source>
</evidence>
<protein>
    <recommendedName>
        <fullName evidence="4">Glycine zipper domain-containing protein</fullName>
    </recommendedName>
</protein>
<dbReference type="RefSeq" id="WP_394629880.1">
    <property type="nucleotide sequence ID" value="NZ_JBIHSF010000011.1"/>
</dbReference>
<feature type="signal peptide" evidence="1">
    <location>
        <begin position="1"/>
        <end position="25"/>
    </location>
</feature>
<keyword evidence="1" id="KW-0732">Signal</keyword>
<sequence>MKIKQLQTRLWLSSILVTCSANVFAYHPCDGGNVVTDAVDGAIVGGVVGAVAGDAKSGAMIGGAAGVIDGTYADAECDQLIGEAVVEDAIISDYEDAVVEDAIVDAAIDDGW</sequence>
<evidence type="ECO:0000256" key="1">
    <source>
        <dbReference type="SAM" id="SignalP"/>
    </source>
</evidence>
<proteinExistence type="predicted"/>
<dbReference type="EMBL" id="JBIHSF010000011">
    <property type="protein sequence ID" value="MFH0262797.1"/>
    <property type="molecule type" value="Genomic_DNA"/>
</dbReference>
<name>A0ABW7IME5_9VIBR</name>
<comment type="caution">
    <text evidence="2">The sequence shown here is derived from an EMBL/GenBank/DDBJ whole genome shotgun (WGS) entry which is preliminary data.</text>
</comment>
<reference evidence="2 3" key="1">
    <citation type="submission" date="2024-10" db="EMBL/GenBank/DDBJ databases">
        <authorList>
            <person name="Yibar A."/>
            <person name="Saticioglu I.B."/>
            <person name="Duman M."/>
            <person name="Ajmi N."/>
            <person name="Gurler F."/>
            <person name="Ay H."/>
            <person name="Onuk E."/>
            <person name="Guler S."/>
            <person name="Romalde J.L."/>
        </authorList>
    </citation>
    <scope>NUCLEOTIDE SEQUENCE [LARGE SCALE GENOMIC DNA]</scope>
    <source>
        <strain evidence="2 3">1-TCBS-B</strain>
    </source>
</reference>
<evidence type="ECO:0008006" key="4">
    <source>
        <dbReference type="Google" id="ProtNLM"/>
    </source>
</evidence>